<dbReference type="OrthoDB" id="6614958at2759"/>
<dbReference type="AlphaFoldDB" id="A0A9Q1EYN1"/>
<evidence type="ECO:0008006" key="3">
    <source>
        <dbReference type="Google" id="ProtNLM"/>
    </source>
</evidence>
<protein>
    <recommendedName>
        <fullName evidence="3">Reverse transcriptase</fullName>
    </recommendedName>
</protein>
<sequence length="265" mass="29616">MQGTSTAIAQPGAISPEPVRKNYKSFCMILKAAAKKYVSRGFRKNFTTCWLPESENLLKQYEATAHFLIHITPADVDKDLSSTKAGKAAGVDGIYPEFLKNLGPQGCNWLAAFFTHVHSTGIIPKAWRESKVITILKPGKPTDDPASYHKPFWSSVKSLEDFDSKTEWRRAWADVNTNNGEVITDPTVKPPGFDLPHKQWLTLNRIRTLHARTAHHLHKWEMTESPACDCEYPNQTIPHIVNDCSLRLFPGGIKAIHTVTDAALA</sequence>
<organism evidence="1 2">
    <name type="scientific">Synaphobranchus kaupii</name>
    <name type="common">Kaup's arrowtooth eel</name>
    <dbReference type="NCBI Taxonomy" id="118154"/>
    <lineage>
        <taxon>Eukaryota</taxon>
        <taxon>Metazoa</taxon>
        <taxon>Chordata</taxon>
        <taxon>Craniata</taxon>
        <taxon>Vertebrata</taxon>
        <taxon>Euteleostomi</taxon>
        <taxon>Actinopterygii</taxon>
        <taxon>Neopterygii</taxon>
        <taxon>Teleostei</taxon>
        <taxon>Anguilliformes</taxon>
        <taxon>Synaphobranchidae</taxon>
        <taxon>Synaphobranchus</taxon>
    </lineage>
</organism>
<keyword evidence="2" id="KW-1185">Reference proteome</keyword>
<dbReference type="PANTHER" id="PTHR36688">
    <property type="entry name" value="ENDO/EXONUCLEASE/PHOSPHATASE DOMAIN-CONTAINING PROTEIN"/>
    <property type="match status" value="1"/>
</dbReference>
<proteinExistence type="predicted"/>
<dbReference type="Proteomes" id="UP001152622">
    <property type="component" value="Chromosome 10"/>
</dbReference>
<accession>A0A9Q1EYN1</accession>
<evidence type="ECO:0000313" key="1">
    <source>
        <dbReference type="EMBL" id="KAJ8347598.1"/>
    </source>
</evidence>
<dbReference type="EMBL" id="JAINUF010000010">
    <property type="protein sequence ID" value="KAJ8347598.1"/>
    <property type="molecule type" value="Genomic_DNA"/>
</dbReference>
<gene>
    <name evidence="1" type="ORF">SKAU_G00261870</name>
</gene>
<comment type="caution">
    <text evidence="1">The sequence shown here is derived from an EMBL/GenBank/DDBJ whole genome shotgun (WGS) entry which is preliminary data.</text>
</comment>
<evidence type="ECO:0000313" key="2">
    <source>
        <dbReference type="Proteomes" id="UP001152622"/>
    </source>
</evidence>
<reference evidence="1" key="1">
    <citation type="journal article" date="2023" name="Science">
        <title>Genome structures resolve the early diversification of teleost fishes.</title>
        <authorList>
            <person name="Parey E."/>
            <person name="Louis A."/>
            <person name="Montfort J."/>
            <person name="Bouchez O."/>
            <person name="Roques C."/>
            <person name="Iampietro C."/>
            <person name="Lluch J."/>
            <person name="Castinel A."/>
            <person name="Donnadieu C."/>
            <person name="Desvignes T."/>
            <person name="Floi Bucao C."/>
            <person name="Jouanno E."/>
            <person name="Wen M."/>
            <person name="Mejri S."/>
            <person name="Dirks R."/>
            <person name="Jansen H."/>
            <person name="Henkel C."/>
            <person name="Chen W.J."/>
            <person name="Zahm M."/>
            <person name="Cabau C."/>
            <person name="Klopp C."/>
            <person name="Thompson A.W."/>
            <person name="Robinson-Rechavi M."/>
            <person name="Braasch I."/>
            <person name="Lecointre G."/>
            <person name="Bobe J."/>
            <person name="Postlethwait J.H."/>
            <person name="Berthelot C."/>
            <person name="Roest Crollius H."/>
            <person name="Guiguen Y."/>
        </authorList>
    </citation>
    <scope>NUCLEOTIDE SEQUENCE</scope>
    <source>
        <strain evidence="1">WJC10195</strain>
    </source>
</reference>
<dbReference type="InterPro" id="IPR052560">
    <property type="entry name" value="RdDP_mobile_element"/>
</dbReference>
<dbReference type="PANTHER" id="PTHR36688:SF1">
    <property type="entry name" value="ENDONUCLEASE_EXONUCLEASE_PHOSPHATASE DOMAIN-CONTAINING PROTEIN"/>
    <property type="match status" value="1"/>
</dbReference>
<name>A0A9Q1EYN1_SYNKA</name>